<evidence type="ECO:0000256" key="2">
    <source>
        <dbReference type="ARBA" id="ARBA00023015"/>
    </source>
</evidence>
<dbReference type="AlphaFoldDB" id="A0A166NGT0"/>
<feature type="region of interest" description="Disordered" evidence="4">
    <location>
        <begin position="210"/>
        <end position="239"/>
    </location>
</feature>
<dbReference type="InterPro" id="IPR024550">
    <property type="entry name" value="TFIIEa/SarR/Rpc3_HTH_dom"/>
</dbReference>
<dbReference type="EMBL" id="KV417523">
    <property type="protein sequence ID" value="KZP24990.1"/>
    <property type="molecule type" value="Genomic_DNA"/>
</dbReference>
<keyword evidence="2" id="KW-0805">Transcription regulation</keyword>
<dbReference type="InterPro" id="IPR039997">
    <property type="entry name" value="TFE"/>
</dbReference>
<organism evidence="6">
    <name type="scientific">Athelia psychrophila</name>
    <dbReference type="NCBI Taxonomy" id="1759441"/>
    <lineage>
        <taxon>Eukaryota</taxon>
        <taxon>Fungi</taxon>
        <taxon>Dikarya</taxon>
        <taxon>Basidiomycota</taxon>
        <taxon>Agaricomycotina</taxon>
        <taxon>Agaricomycetes</taxon>
        <taxon>Agaricomycetidae</taxon>
        <taxon>Atheliales</taxon>
        <taxon>Atheliaceae</taxon>
        <taxon>Athelia</taxon>
    </lineage>
</organism>
<dbReference type="PANTHER" id="PTHR13097">
    <property type="entry name" value="TRANSCRIPTION INITIATION FACTOR IIE, ALPHA SUBUNIT"/>
    <property type="match status" value="1"/>
</dbReference>
<dbReference type="Pfam" id="PF02002">
    <property type="entry name" value="TFIIE_alpha"/>
    <property type="match status" value="1"/>
</dbReference>
<dbReference type="PROSITE" id="PS51344">
    <property type="entry name" value="HTH_TFE_IIE"/>
    <property type="match status" value="1"/>
</dbReference>
<feature type="domain" description="HTH TFE/IIEalpha-type" evidence="5">
    <location>
        <begin position="10"/>
        <end position="101"/>
    </location>
</feature>
<dbReference type="OrthoDB" id="361102at2759"/>
<dbReference type="GO" id="GO:0006367">
    <property type="term" value="P:transcription initiation at RNA polymerase II promoter"/>
    <property type="evidence" value="ECO:0007669"/>
    <property type="project" value="InterPro"/>
</dbReference>
<dbReference type="InterPro" id="IPR036390">
    <property type="entry name" value="WH_DNA-bd_sf"/>
</dbReference>
<dbReference type="GO" id="GO:0005673">
    <property type="term" value="C:transcription factor TFIIE complex"/>
    <property type="evidence" value="ECO:0007669"/>
    <property type="project" value="TreeGrafter"/>
</dbReference>
<dbReference type="PANTHER" id="PTHR13097:SF7">
    <property type="entry name" value="GENERAL TRANSCRIPTION FACTOR IIE SUBUNIT 1"/>
    <property type="match status" value="1"/>
</dbReference>
<dbReference type="SUPFAM" id="SSF57783">
    <property type="entry name" value="Zinc beta-ribbon"/>
    <property type="match status" value="1"/>
</dbReference>
<dbReference type="InterPro" id="IPR013083">
    <property type="entry name" value="Znf_RING/FYVE/PHD"/>
</dbReference>
<dbReference type="SMART" id="SM00531">
    <property type="entry name" value="TFIIE"/>
    <property type="match status" value="1"/>
</dbReference>
<accession>A0A166NGT0</accession>
<name>A0A166NGT0_9AGAM</name>
<reference evidence="6" key="1">
    <citation type="journal article" date="2016" name="Mol. Biol. Evol.">
        <title>Comparative Genomics of Early-Diverging Mushroom-Forming Fungi Provides Insights into the Origins of Lignocellulose Decay Capabilities.</title>
        <authorList>
            <person name="Nagy L.G."/>
            <person name="Riley R."/>
            <person name="Tritt A."/>
            <person name="Adam C."/>
            <person name="Daum C."/>
            <person name="Floudas D."/>
            <person name="Sun H."/>
            <person name="Yadav J.S."/>
            <person name="Pangilinan J."/>
            <person name="Larsson K.H."/>
            <person name="Matsuura K."/>
            <person name="Barry K."/>
            <person name="Labutti K."/>
            <person name="Kuo R."/>
            <person name="Ohm R.A."/>
            <person name="Bhattacharya S.S."/>
            <person name="Shirouzu T."/>
            <person name="Yoshinaga Y."/>
            <person name="Martin F.M."/>
            <person name="Grigoriev I.V."/>
            <person name="Hibbett D.S."/>
        </authorList>
    </citation>
    <scope>NUCLEOTIDE SEQUENCE [LARGE SCALE GENOMIC DNA]</scope>
    <source>
        <strain evidence="6">CBS 109695</strain>
    </source>
</reference>
<evidence type="ECO:0000259" key="5">
    <source>
        <dbReference type="PROSITE" id="PS51344"/>
    </source>
</evidence>
<proteinExistence type="inferred from homology"/>
<dbReference type="InterPro" id="IPR002853">
    <property type="entry name" value="TFIIE_asu"/>
</dbReference>
<dbReference type="Gene3D" id="3.30.40.10">
    <property type="entry name" value="Zinc/RING finger domain, C3HC4 (zinc finger)"/>
    <property type="match status" value="1"/>
</dbReference>
<comment type="similarity">
    <text evidence="1">Belongs to the TFIIE alpha subunit family.</text>
</comment>
<evidence type="ECO:0000256" key="1">
    <source>
        <dbReference type="ARBA" id="ARBA00008947"/>
    </source>
</evidence>
<evidence type="ECO:0000313" key="6">
    <source>
        <dbReference type="EMBL" id="KZP24990.1"/>
    </source>
</evidence>
<evidence type="ECO:0000256" key="4">
    <source>
        <dbReference type="SAM" id="MobiDB-lite"/>
    </source>
</evidence>
<keyword evidence="3" id="KW-0804">Transcription</keyword>
<sequence length="483" mass="53843">MATKEDQETLRLLVQQVSRAFYESKFTIILDQLARHPVLKDDDLAGRLGMQAKEINKLMAVLTNDRLVQTHRQNELKEGAQRSVLKQYYYIDYQFFCNVVKWRVAEMRRRIDTNLRNELDNRGYICPQCKKSYSTIEVDRVMDFVRGVFACEDCSAELVDNEDADSVKGSQDRMQRFNKQMTWIREGLRKSEAMLLPAFDVALWVKNNSNDNDRQRASTSGGLKVAGSGPGSGQADDSIGVVMSMDKDEATRRQERDAVAEAKRQQNALPEWIKKSTVSGHFTASGLAESARAEAAATPSSNDEILRGLGTVGLTKAEESKLHIMEDIKPVIDHDAIDYDQYYASLAATASTNGTPAALPGDDYGISDDEEDRKPNVEYLNSLNDYRKRSRSRDDVGTSTPKLAKLHDNGFDAAKTNGNGHMSSADALGAHAILVDGASSVDPTVFVNGVPKAFSEVTEDDHHVMTPEEYTAYFEVFEAQSMY</sequence>
<dbReference type="STRING" id="436010.A0A166NGT0"/>
<protein>
    <recommendedName>
        <fullName evidence="5">HTH TFE/IIEalpha-type domain-containing protein</fullName>
    </recommendedName>
</protein>
<gene>
    <name evidence="6" type="ORF">FIBSPDRAFT_856365</name>
</gene>
<feature type="region of interest" description="Disordered" evidence="4">
    <location>
        <begin position="247"/>
        <end position="266"/>
    </location>
</feature>
<feature type="region of interest" description="Disordered" evidence="4">
    <location>
        <begin position="352"/>
        <end position="373"/>
    </location>
</feature>
<evidence type="ECO:0000256" key="3">
    <source>
        <dbReference type="ARBA" id="ARBA00023163"/>
    </source>
</evidence>
<dbReference type="InterPro" id="IPR017919">
    <property type="entry name" value="TFIIE/TFIIEa_HTH"/>
</dbReference>
<dbReference type="SUPFAM" id="SSF46785">
    <property type="entry name" value="Winged helix' DNA-binding domain"/>
    <property type="match status" value="1"/>
</dbReference>
<feature type="compositionally biased region" description="Basic and acidic residues" evidence="4">
    <location>
        <begin position="247"/>
        <end position="264"/>
    </location>
</feature>